<protein>
    <submittedName>
        <fullName evidence="1">Uncharacterized protein</fullName>
    </submittedName>
</protein>
<keyword evidence="2" id="KW-1185">Reference proteome</keyword>
<proteinExistence type="predicted"/>
<gene>
    <name evidence="1" type="ORF">AMIV_148</name>
</gene>
<accession>W8QE98</accession>
<dbReference type="Proteomes" id="UP000110868">
    <property type="component" value="Segment"/>
</dbReference>
<dbReference type="EMBL" id="KF938901">
    <property type="protein sequence ID" value="AHL67635.1"/>
    <property type="molecule type" value="Genomic_DNA"/>
</dbReference>
<dbReference type="GeneID" id="18938309"/>
<dbReference type="KEGG" id="vg:18938309"/>
<evidence type="ECO:0000313" key="1">
    <source>
        <dbReference type="EMBL" id="AHL67635.1"/>
    </source>
</evidence>
<name>W8QE98_9VIRU</name>
<evidence type="ECO:0000313" key="2">
    <source>
        <dbReference type="Proteomes" id="UP000110868"/>
    </source>
</evidence>
<dbReference type="RefSeq" id="YP_009021219.1">
    <property type="nucleotide sequence ID" value="NC_023848.1"/>
</dbReference>
<organism evidence="1 2">
    <name type="scientific">Chloriridovirus anopheles1</name>
    <dbReference type="NCBI Taxonomy" id="1465751"/>
    <lineage>
        <taxon>Viruses</taxon>
        <taxon>Varidnaviria</taxon>
        <taxon>Bamfordvirae</taxon>
        <taxon>Nucleocytoviricota</taxon>
        <taxon>Megaviricetes</taxon>
        <taxon>Pimascovirales</taxon>
        <taxon>Pimascovirales incertae sedis</taxon>
        <taxon>Iridoviridae</taxon>
        <taxon>Betairidovirinae</taxon>
        <taxon>Chloriridovirus</taxon>
    </lineage>
</organism>
<sequence>MKLKISTRPALLSYLVVQSHLLIEFLKIFLFLSFFVPLSSCSTPGSERTTARPSLCFKVERLKEPNEVGGFNPPTSKGTIVPLFCSSRRDLSSFLCSFETTSLKVCLKSVISSISHMSLPKKRGSAGVPATRMVLVWPSSKETVTAL</sequence>
<reference evidence="1 2" key="1">
    <citation type="submission" date="2013-12" db="EMBL/GenBank/DDBJ databases">
        <authorList>
            <person name="Tong Y."/>
            <person name="Zhang J."/>
            <person name="Huang Y."/>
            <person name="Li S."/>
            <person name="Pei G."/>
            <person name="Zhang Z."/>
            <person name="Mi Z."/>
            <person name="An X."/>
        </authorList>
    </citation>
    <scope>NUCLEOTIDE SEQUENCE [LARGE SCALE GENOMIC DNA]</scope>
    <source>
        <strain evidence="1">AMIV</strain>
    </source>
</reference>